<reference evidence="5 6" key="1">
    <citation type="submission" date="2019-03" db="EMBL/GenBank/DDBJ databases">
        <title>Draft genome sequence of Xylaria hypoxylon DSM 108379, a ubiquitous saprotrophic-parasitic fungi on hardwood.</title>
        <authorList>
            <person name="Buettner E."/>
            <person name="Leonhardt S."/>
            <person name="Gebauer A.M."/>
            <person name="Liers C."/>
            <person name="Hofrichter M."/>
            <person name="Kellner H."/>
        </authorList>
    </citation>
    <scope>NUCLEOTIDE SEQUENCE [LARGE SCALE GENOMIC DNA]</scope>
    <source>
        <strain evidence="5 6">DSM 108379</strain>
    </source>
</reference>
<feature type="transmembrane region" description="Helical" evidence="3">
    <location>
        <begin position="93"/>
        <end position="114"/>
    </location>
</feature>
<feature type="transmembrane region" description="Helical" evidence="3">
    <location>
        <begin position="471"/>
        <end position="494"/>
    </location>
</feature>
<dbReference type="SUPFAM" id="SSF47473">
    <property type="entry name" value="EF-hand"/>
    <property type="match status" value="1"/>
</dbReference>
<dbReference type="OrthoDB" id="544685at2759"/>
<keyword evidence="1" id="KW-0106">Calcium</keyword>
<proteinExistence type="predicted"/>
<feature type="domain" description="EF-hand" evidence="4">
    <location>
        <begin position="395"/>
        <end position="430"/>
    </location>
</feature>
<evidence type="ECO:0000259" key="4">
    <source>
        <dbReference type="PROSITE" id="PS50222"/>
    </source>
</evidence>
<dbReference type="PROSITE" id="PS50222">
    <property type="entry name" value="EF_HAND_2"/>
    <property type="match status" value="1"/>
</dbReference>
<dbReference type="InterPro" id="IPR058650">
    <property type="entry name" value="Msy1/2-like"/>
</dbReference>
<dbReference type="Pfam" id="PF25886">
    <property type="entry name" value="Msy1"/>
    <property type="match status" value="1"/>
</dbReference>
<feature type="compositionally biased region" description="Polar residues" evidence="2">
    <location>
        <begin position="839"/>
        <end position="857"/>
    </location>
</feature>
<feature type="region of interest" description="Disordered" evidence="2">
    <location>
        <begin position="1"/>
        <end position="67"/>
    </location>
</feature>
<sequence>MADGDIPLTQIRSNASTGARKRSQGIGSGFEQVDDSGDNGNNEKRHFFRGGRRRARKDAATPSEDGLASNELSLNTMGRIYNRIIHASGPTRYLLYIVPVGILLAIPIIILAALDKRNDIPVGSGSGGAEGPSLFLLFIWIEVGWLALWVGKLVAWLLAPAFMFFTGVVSPGTRKYAALLRNLQIPLSLFFWALADWLVFINVLQRNHKSISWVNTVATILGAAFVSSAIFLGEKAFIQLISVSYHQRSFANRIQESKRDVHLLGLMYDASRKLFPMYCEEFIEEDEIINDSIEMLLAGGDKKWKRNRKGAVAPAKLIGNVGRFGNKVTSAFGNIASEITGKQVFNPNSAHSIVIEALEKAKTSEALAKRIWMSFVVEGKDSLYPDDIVEVLGPSHRDEAEECFDSVDADGNGDISLDEMIRKVVTIGNERKAITHSMNDIGQALGAFDKILLFIVLLLVIFVFRKSPVQMSLWALANAVYIVAFFQSSFITTLSTAGTALLSLSFIFSVTSQEILGSCIFLFIKHPYDVGDRVDITGPEKEALIVEKISLLYSVFTRIDKMQVVQIPNIVLNNLWIENVSRSKAMKEVIDVNVSYGTSFEDVELLRLEMEKFVQTSDNSRDFQSDISVGVGSIGDLDKLTLKIAIKHKSNWHNDAVRATRRSKFLCALALAMKKVPIDSPGGGGEPLGGPTNPSYSVAVSDREAAAAREKAEKDKDEARLVPSNAPNMASEATAAQELNTLDPLIAAQEEWGYNRDDDTLSDAHGQSMDRMRSNDVDSSLSGPRKSLSQRGGLRRAGESVPLEAHADGTPSFQVTQHLGPFDEEAQMGGPNPFATNHPDMQSHSSPYSGVSTSGRNFTHDPIDSRGRLGGASASQPPNPSFQR</sequence>
<organism evidence="5 6">
    <name type="scientific">Xylaria hypoxylon</name>
    <dbReference type="NCBI Taxonomy" id="37992"/>
    <lineage>
        <taxon>Eukaryota</taxon>
        <taxon>Fungi</taxon>
        <taxon>Dikarya</taxon>
        <taxon>Ascomycota</taxon>
        <taxon>Pezizomycotina</taxon>
        <taxon>Sordariomycetes</taxon>
        <taxon>Xylariomycetidae</taxon>
        <taxon>Xylariales</taxon>
        <taxon>Xylariaceae</taxon>
        <taxon>Xylaria</taxon>
    </lineage>
</organism>
<dbReference type="GO" id="GO:0006874">
    <property type="term" value="P:intracellular calcium ion homeostasis"/>
    <property type="evidence" value="ECO:0007669"/>
    <property type="project" value="TreeGrafter"/>
</dbReference>
<keyword evidence="3" id="KW-1133">Transmembrane helix</keyword>
<feature type="transmembrane region" description="Helical" evidence="3">
    <location>
        <begin position="210"/>
        <end position="232"/>
    </location>
</feature>
<feature type="compositionally biased region" description="Polar residues" evidence="2">
    <location>
        <begin position="777"/>
        <end position="790"/>
    </location>
</feature>
<dbReference type="PANTHER" id="PTHR31323">
    <property type="entry name" value="MECHANOSENSITIVE ION CHANNEL PROTEIN MSY2"/>
    <property type="match status" value="1"/>
</dbReference>
<evidence type="ECO:0000256" key="3">
    <source>
        <dbReference type="SAM" id="Phobius"/>
    </source>
</evidence>
<keyword evidence="6" id="KW-1185">Reference proteome</keyword>
<dbReference type="GO" id="GO:0005509">
    <property type="term" value="F:calcium ion binding"/>
    <property type="evidence" value="ECO:0007669"/>
    <property type="project" value="InterPro"/>
</dbReference>
<dbReference type="AlphaFoldDB" id="A0A4Z0Z7U1"/>
<feature type="compositionally biased region" description="Basic residues" evidence="2">
    <location>
        <begin position="46"/>
        <end position="56"/>
    </location>
</feature>
<feature type="transmembrane region" description="Helical" evidence="3">
    <location>
        <begin position="134"/>
        <end position="165"/>
    </location>
</feature>
<feature type="region of interest" description="Disordered" evidence="2">
    <location>
        <begin position="678"/>
        <end position="727"/>
    </location>
</feature>
<dbReference type="SMART" id="SM00054">
    <property type="entry name" value="EFh"/>
    <property type="match status" value="1"/>
</dbReference>
<dbReference type="InterPro" id="IPR002048">
    <property type="entry name" value="EF_hand_dom"/>
</dbReference>
<dbReference type="EMBL" id="SKBN01000045">
    <property type="protein sequence ID" value="TGJ85446.1"/>
    <property type="molecule type" value="Genomic_DNA"/>
</dbReference>
<dbReference type="STRING" id="37992.A0A4Z0Z7U1"/>
<evidence type="ECO:0000256" key="2">
    <source>
        <dbReference type="SAM" id="MobiDB-lite"/>
    </source>
</evidence>
<dbReference type="PROSITE" id="PS00018">
    <property type="entry name" value="EF_HAND_1"/>
    <property type="match status" value="1"/>
</dbReference>
<protein>
    <recommendedName>
        <fullName evidence="4">EF-hand domain-containing protein</fullName>
    </recommendedName>
</protein>
<feature type="transmembrane region" description="Helical" evidence="3">
    <location>
        <begin position="447"/>
        <end position="465"/>
    </location>
</feature>
<accession>A0A4Z0Z7U1</accession>
<feature type="region of interest" description="Disordered" evidence="2">
    <location>
        <begin position="753"/>
        <end position="884"/>
    </location>
</feature>
<feature type="compositionally biased region" description="Basic and acidic residues" evidence="2">
    <location>
        <begin position="858"/>
        <end position="867"/>
    </location>
</feature>
<dbReference type="InterPro" id="IPR018247">
    <property type="entry name" value="EF_Hand_1_Ca_BS"/>
</dbReference>
<dbReference type="GO" id="GO:0005262">
    <property type="term" value="F:calcium channel activity"/>
    <property type="evidence" value="ECO:0007669"/>
    <property type="project" value="TreeGrafter"/>
</dbReference>
<name>A0A4Z0Z7U1_9PEZI</name>
<dbReference type="PANTHER" id="PTHR31323:SF14">
    <property type="entry name" value="MECHANOSENSITIVE ION CHANNEL PROTEIN MSY2"/>
    <property type="match status" value="1"/>
</dbReference>
<feature type="compositionally biased region" description="Basic and acidic residues" evidence="2">
    <location>
        <begin position="701"/>
        <end position="720"/>
    </location>
</feature>
<dbReference type="Proteomes" id="UP000297716">
    <property type="component" value="Unassembled WGS sequence"/>
</dbReference>
<evidence type="ECO:0000313" key="5">
    <source>
        <dbReference type="EMBL" id="TGJ85446.1"/>
    </source>
</evidence>
<keyword evidence="3" id="KW-0812">Transmembrane</keyword>
<dbReference type="Gene3D" id="1.10.238.10">
    <property type="entry name" value="EF-hand"/>
    <property type="match status" value="1"/>
</dbReference>
<keyword evidence="3" id="KW-0472">Membrane</keyword>
<evidence type="ECO:0000313" key="6">
    <source>
        <dbReference type="Proteomes" id="UP000297716"/>
    </source>
</evidence>
<dbReference type="InterPro" id="IPR011992">
    <property type="entry name" value="EF-hand-dom_pair"/>
</dbReference>
<gene>
    <name evidence="5" type="ORF">E0Z10_g3294</name>
</gene>
<evidence type="ECO:0000256" key="1">
    <source>
        <dbReference type="ARBA" id="ARBA00022837"/>
    </source>
</evidence>
<feature type="transmembrane region" description="Helical" evidence="3">
    <location>
        <begin position="185"/>
        <end position="204"/>
    </location>
</feature>
<comment type="caution">
    <text evidence="5">The sequence shown here is derived from an EMBL/GenBank/DDBJ whole genome shotgun (WGS) entry which is preliminary data.</text>
</comment>